<dbReference type="EMBL" id="JAHMHR010000087">
    <property type="protein sequence ID" value="KAK1657657.1"/>
    <property type="molecule type" value="Genomic_DNA"/>
</dbReference>
<evidence type="ECO:0000313" key="1">
    <source>
        <dbReference type="EMBL" id="KAK1657657.1"/>
    </source>
</evidence>
<dbReference type="InterPro" id="IPR022190">
    <property type="entry name" value="DUF3716"/>
</dbReference>
<comment type="caution">
    <text evidence="1">The sequence shown here is derived from an EMBL/GenBank/DDBJ whole genome shotgun (WGS) entry which is preliminary data.</text>
</comment>
<evidence type="ECO:0000313" key="2">
    <source>
        <dbReference type="Proteomes" id="UP001224890"/>
    </source>
</evidence>
<dbReference type="Pfam" id="PF12511">
    <property type="entry name" value="DUF3716"/>
    <property type="match status" value="1"/>
</dbReference>
<protein>
    <submittedName>
        <fullName evidence="1">Uncharacterized protein</fullName>
    </submittedName>
</protein>
<keyword evidence="2" id="KW-1185">Reference proteome</keyword>
<organism evidence="1 2">
    <name type="scientific">Colletotrichum godetiae</name>
    <dbReference type="NCBI Taxonomy" id="1209918"/>
    <lineage>
        <taxon>Eukaryota</taxon>
        <taxon>Fungi</taxon>
        <taxon>Dikarya</taxon>
        <taxon>Ascomycota</taxon>
        <taxon>Pezizomycotina</taxon>
        <taxon>Sordariomycetes</taxon>
        <taxon>Hypocreomycetidae</taxon>
        <taxon>Glomerellales</taxon>
        <taxon>Glomerellaceae</taxon>
        <taxon>Colletotrichum</taxon>
        <taxon>Colletotrichum acutatum species complex</taxon>
    </lineage>
</organism>
<sequence>MSTSRPPVLCDTGGDLLDRLGVEGSMRTSRTIEILSCSAVARELIPRKQSKPLTLAYGYRVIATLVQATGVERRPPCDRCARANGPWKQCVVLQSPEGIRTTKGRLC</sequence>
<reference evidence="1" key="1">
    <citation type="submission" date="2021-06" db="EMBL/GenBank/DDBJ databases">
        <title>Comparative genomics, transcriptomics and evolutionary studies reveal genomic signatures of adaptation to plant cell wall in hemibiotrophic fungi.</title>
        <authorList>
            <consortium name="DOE Joint Genome Institute"/>
            <person name="Baroncelli R."/>
            <person name="Diaz J.F."/>
            <person name="Benocci T."/>
            <person name="Peng M."/>
            <person name="Battaglia E."/>
            <person name="Haridas S."/>
            <person name="Andreopoulos W."/>
            <person name="Labutti K."/>
            <person name="Pangilinan J."/>
            <person name="Floch G.L."/>
            <person name="Makela M.R."/>
            <person name="Henrissat B."/>
            <person name="Grigoriev I.V."/>
            <person name="Crouch J.A."/>
            <person name="De Vries R.P."/>
            <person name="Sukno S.A."/>
            <person name="Thon M.R."/>
        </authorList>
    </citation>
    <scope>NUCLEOTIDE SEQUENCE</scope>
    <source>
        <strain evidence="1">CBS 193.32</strain>
    </source>
</reference>
<dbReference type="Proteomes" id="UP001224890">
    <property type="component" value="Unassembled WGS sequence"/>
</dbReference>
<name>A0AAJ0A6Z9_9PEZI</name>
<dbReference type="RefSeq" id="XP_060422421.1">
    <property type="nucleotide sequence ID" value="XM_060567462.1"/>
</dbReference>
<dbReference type="AlphaFoldDB" id="A0AAJ0A6Z9"/>
<dbReference type="GeneID" id="85451988"/>
<accession>A0AAJ0A6Z9</accession>
<proteinExistence type="predicted"/>
<gene>
    <name evidence="1" type="ORF">BDP55DRAFT_422495</name>
</gene>